<reference evidence="10" key="1">
    <citation type="journal article" date="2012" name="Nature">
        <title>The tomato genome sequence provides insights into fleshy fruit evolution.</title>
        <authorList>
            <consortium name="Tomato Genome Consortium"/>
        </authorList>
    </citation>
    <scope>NUCLEOTIDE SEQUENCE [LARGE SCALE GENOMIC DNA]</scope>
    <source>
        <strain evidence="10">cv. Heinz 1706</strain>
    </source>
</reference>
<feature type="transmembrane region" description="Helical" evidence="9">
    <location>
        <begin position="48"/>
        <end position="67"/>
    </location>
</feature>
<evidence type="ECO:0000256" key="5">
    <source>
        <dbReference type="ARBA" id="ARBA00022664"/>
    </source>
</evidence>
<keyword evidence="9" id="KW-0472">Membrane</keyword>
<evidence type="ECO:0000313" key="10">
    <source>
        <dbReference type="EnsemblPlants" id="Solyc02g080140.3.1"/>
    </source>
</evidence>
<dbReference type="GO" id="GO:0008380">
    <property type="term" value="P:RNA splicing"/>
    <property type="evidence" value="ECO:0007669"/>
    <property type="project" value="UniProtKB-KW"/>
</dbReference>
<evidence type="ECO:0000256" key="4">
    <source>
        <dbReference type="ARBA" id="ARBA00022490"/>
    </source>
</evidence>
<dbReference type="PANTHER" id="PTHR11805">
    <property type="entry name" value="CYSTEINE-RICH PDZ-BINDING PROTEIN"/>
    <property type="match status" value="1"/>
</dbReference>
<sequence>MVCDKCEKKLSKVIVPDKWKEGASNTTEGGGRKINENKLLSKKKRCSLIVFVIVLILSYQGTTYIAGGHLMEIQSALFANNKCIKMANIVIPVLIVKEYVQCVESKFLTPSYTNRAMYDVDMVDKLTSMLPEHAYLRGLFLLCECNENHLIL</sequence>
<dbReference type="EnsemblPlants" id="Solyc02g080140.3.1">
    <property type="protein sequence ID" value="Solyc02g080140.3.1"/>
    <property type="gene ID" value="Solyc02g080140.3"/>
</dbReference>
<comment type="subcellular location">
    <subcellularLocation>
        <location evidence="1">Cytoplasm</location>
    </subcellularLocation>
</comment>
<dbReference type="Gramene" id="Solyc02g080140.3.1">
    <property type="protein sequence ID" value="Solyc02g080140.3.1"/>
    <property type="gene ID" value="Solyc02g080140.3"/>
</dbReference>
<evidence type="ECO:0000256" key="9">
    <source>
        <dbReference type="SAM" id="Phobius"/>
    </source>
</evidence>
<proteinExistence type="inferred from homology"/>
<dbReference type="GO" id="GO:0005737">
    <property type="term" value="C:cytoplasm"/>
    <property type="evidence" value="ECO:0007669"/>
    <property type="project" value="UniProtKB-SubCell"/>
</dbReference>
<dbReference type="STRING" id="4081.A0A3Q7F5I2"/>
<evidence type="ECO:0000256" key="1">
    <source>
        <dbReference type="ARBA" id="ARBA00004496"/>
    </source>
</evidence>
<keyword evidence="7" id="KW-0508">mRNA splicing</keyword>
<evidence type="ECO:0000313" key="11">
    <source>
        <dbReference type="Proteomes" id="UP000004994"/>
    </source>
</evidence>
<dbReference type="GO" id="GO:0005681">
    <property type="term" value="C:spliceosomal complex"/>
    <property type="evidence" value="ECO:0007669"/>
    <property type="project" value="UniProtKB-KW"/>
</dbReference>
<keyword evidence="6" id="KW-0747">Spliceosome</keyword>
<keyword evidence="4" id="KW-0963">Cytoplasm</keyword>
<organism evidence="10">
    <name type="scientific">Solanum lycopersicum</name>
    <name type="common">Tomato</name>
    <name type="synonym">Lycopersicon esculentum</name>
    <dbReference type="NCBI Taxonomy" id="4081"/>
    <lineage>
        <taxon>Eukaryota</taxon>
        <taxon>Viridiplantae</taxon>
        <taxon>Streptophyta</taxon>
        <taxon>Embryophyta</taxon>
        <taxon>Tracheophyta</taxon>
        <taxon>Spermatophyta</taxon>
        <taxon>Magnoliopsida</taxon>
        <taxon>eudicotyledons</taxon>
        <taxon>Gunneridae</taxon>
        <taxon>Pentapetalae</taxon>
        <taxon>asterids</taxon>
        <taxon>lamiids</taxon>
        <taxon>Solanales</taxon>
        <taxon>Solanaceae</taxon>
        <taxon>Solanoideae</taxon>
        <taxon>Solaneae</taxon>
        <taxon>Solanum</taxon>
        <taxon>Solanum subgen. Lycopersicon</taxon>
    </lineage>
</organism>
<dbReference type="AlphaFoldDB" id="A0A3Q7F5I2"/>
<keyword evidence="9" id="KW-1133">Transmembrane helix</keyword>
<dbReference type="InterPro" id="IPR019367">
    <property type="entry name" value="PDZ-binding_CRIPT"/>
</dbReference>
<dbReference type="PANTHER" id="PTHR11805:SF1">
    <property type="entry name" value="CYSTEINE-RICH PDZ-BINDING PROTEIN"/>
    <property type="match status" value="1"/>
</dbReference>
<keyword evidence="11" id="KW-1185">Reference proteome</keyword>
<dbReference type="GO" id="GO:0008017">
    <property type="term" value="F:microtubule binding"/>
    <property type="evidence" value="ECO:0000318"/>
    <property type="project" value="GO_Central"/>
</dbReference>
<evidence type="ECO:0000256" key="7">
    <source>
        <dbReference type="ARBA" id="ARBA00023187"/>
    </source>
</evidence>
<dbReference type="GO" id="GO:0006397">
    <property type="term" value="P:mRNA processing"/>
    <property type="evidence" value="ECO:0007669"/>
    <property type="project" value="UniProtKB-KW"/>
</dbReference>
<keyword evidence="5" id="KW-0507">mRNA processing</keyword>
<dbReference type="Pfam" id="PF10235">
    <property type="entry name" value="Cript"/>
    <property type="match status" value="1"/>
</dbReference>
<protein>
    <recommendedName>
        <fullName evidence="3">Cysteine-rich PDZ-binding protein</fullName>
    </recommendedName>
    <alternativeName>
        <fullName evidence="8">Cysteine-rich interactor of PDZ three</fullName>
    </alternativeName>
</protein>
<evidence type="ECO:0000256" key="2">
    <source>
        <dbReference type="ARBA" id="ARBA00009021"/>
    </source>
</evidence>
<evidence type="ECO:0000256" key="8">
    <source>
        <dbReference type="ARBA" id="ARBA00032518"/>
    </source>
</evidence>
<name>A0A3Q7F5I2_SOLLC</name>
<dbReference type="OMA" id="CECNENH"/>
<accession>A0A3Q7F5I2</accession>
<evidence type="ECO:0000256" key="3">
    <source>
        <dbReference type="ARBA" id="ARBA00018615"/>
    </source>
</evidence>
<keyword evidence="9" id="KW-0812">Transmembrane</keyword>
<comment type="similarity">
    <text evidence="2">Belongs to the CRIPT family.</text>
</comment>
<dbReference type="InParanoid" id="A0A3Q7F5I2"/>
<evidence type="ECO:0000256" key="6">
    <source>
        <dbReference type="ARBA" id="ARBA00022728"/>
    </source>
</evidence>
<dbReference type="GO" id="GO:0031122">
    <property type="term" value="P:cytoplasmic microtubule organization"/>
    <property type="evidence" value="ECO:0000318"/>
    <property type="project" value="GO_Central"/>
</dbReference>
<dbReference type="PaxDb" id="4081-Solyc02g080140.2.1"/>
<dbReference type="Proteomes" id="UP000004994">
    <property type="component" value="Chromosome 2"/>
</dbReference>
<reference evidence="10" key="2">
    <citation type="submission" date="2019-01" db="UniProtKB">
        <authorList>
            <consortium name="EnsemblPlants"/>
        </authorList>
    </citation>
    <scope>IDENTIFICATION</scope>
    <source>
        <strain evidence="10">cv. Heinz 1706</strain>
    </source>
</reference>